<dbReference type="Gene3D" id="2.40.10.10">
    <property type="entry name" value="Trypsin-like serine proteases"/>
    <property type="match status" value="1"/>
</dbReference>
<proteinExistence type="predicted"/>
<keyword evidence="2" id="KW-1185">Reference proteome</keyword>
<protein>
    <submittedName>
        <fullName evidence="1">Uncharacterized protein</fullName>
    </submittedName>
</protein>
<dbReference type="AlphaFoldDB" id="A0A7Y9S7R5"/>
<comment type="caution">
    <text evidence="1">The sequence shown here is derived from an EMBL/GenBank/DDBJ whole genome shotgun (WGS) entry which is preliminary data.</text>
</comment>
<evidence type="ECO:0000313" key="1">
    <source>
        <dbReference type="EMBL" id="NYE95286.1"/>
    </source>
</evidence>
<accession>A0A7Y9S7R5</accession>
<dbReference type="Proteomes" id="UP000521748">
    <property type="component" value="Unassembled WGS sequence"/>
</dbReference>
<sequence length="239" mass="25023">MLTGFVGQARPQLTELSEKVNDYLARFPSVFSGTYLSPDSRLLNIGVTDQGQGFVATLKAPLAILDPGATLTRLVPAGYSFTKLEEIKSSIVKNYLLQHADEVNSVSIDPSQDAVVVGVGLGSEQSGSGNAASVAKIALSYGDRWSSERTSGKLGRLPATMMWLRIVAVPGTTGTTPLGGASSPAGVCSTAFPVRLNNVTYELTAGHCRPGTQSSYAQAYSVSGSSYMGSPYTTTWVGT</sequence>
<name>A0A7Y9S7R5_9MICC</name>
<gene>
    <name evidence="1" type="ORF">FHU41_001507</name>
</gene>
<evidence type="ECO:0000313" key="2">
    <source>
        <dbReference type="Proteomes" id="UP000521748"/>
    </source>
</evidence>
<dbReference type="EMBL" id="JACBYQ010000001">
    <property type="protein sequence ID" value="NYE95286.1"/>
    <property type="molecule type" value="Genomic_DNA"/>
</dbReference>
<dbReference type="InterPro" id="IPR043504">
    <property type="entry name" value="Peptidase_S1_PA_chymotrypsin"/>
</dbReference>
<reference evidence="1 2" key="1">
    <citation type="submission" date="2020-07" db="EMBL/GenBank/DDBJ databases">
        <title>Sequencing the genomes of 1000 actinobacteria strains.</title>
        <authorList>
            <person name="Klenk H.-P."/>
        </authorList>
    </citation>
    <scope>NUCLEOTIDE SEQUENCE [LARGE SCALE GENOMIC DNA]</scope>
    <source>
        <strain evidence="1 2">DSM 102047</strain>
    </source>
</reference>
<organism evidence="1 2">
    <name type="scientific">Psychromicrobium silvestre</name>
    <dbReference type="NCBI Taxonomy" id="1645614"/>
    <lineage>
        <taxon>Bacteria</taxon>
        <taxon>Bacillati</taxon>
        <taxon>Actinomycetota</taxon>
        <taxon>Actinomycetes</taxon>
        <taxon>Micrococcales</taxon>
        <taxon>Micrococcaceae</taxon>
        <taxon>Psychromicrobium</taxon>
    </lineage>
</organism>